<evidence type="ECO:0000256" key="2">
    <source>
        <dbReference type="ARBA" id="ARBA00022679"/>
    </source>
</evidence>
<dbReference type="Pfam" id="PF03734">
    <property type="entry name" value="YkuD"/>
    <property type="match status" value="1"/>
</dbReference>
<dbReference type="GO" id="GO:0016740">
    <property type="term" value="F:transferase activity"/>
    <property type="evidence" value="ECO:0007669"/>
    <property type="project" value="UniProtKB-KW"/>
</dbReference>
<dbReference type="GO" id="GO:0018104">
    <property type="term" value="P:peptidoglycan-protein cross-linking"/>
    <property type="evidence" value="ECO:0007669"/>
    <property type="project" value="TreeGrafter"/>
</dbReference>
<keyword evidence="5 6" id="KW-0961">Cell wall biogenesis/degradation</keyword>
<dbReference type="CDD" id="cd16913">
    <property type="entry name" value="YkuD_like"/>
    <property type="match status" value="1"/>
</dbReference>
<proteinExistence type="predicted"/>
<evidence type="ECO:0000256" key="6">
    <source>
        <dbReference type="PROSITE-ProRule" id="PRU01373"/>
    </source>
</evidence>
<dbReference type="GO" id="GO:0071555">
    <property type="term" value="P:cell wall organization"/>
    <property type="evidence" value="ECO:0007669"/>
    <property type="project" value="UniProtKB-UniRule"/>
</dbReference>
<dbReference type="GO" id="GO:0008360">
    <property type="term" value="P:regulation of cell shape"/>
    <property type="evidence" value="ECO:0007669"/>
    <property type="project" value="UniProtKB-UniRule"/>
</dbReference>
<dbReference type="EMBL" id="CP127294">
    <property type="protein sequence ID" value="WIX81165.1"/>
    <property type="molecule type" value="Genomic_DNA"/>
</dbReference>
<organism evidence="10 11">
    <name type="scientific">Amycolatopsis carbonis</name>
    <dbReference type="NCBI Taxonomy" id="715471"/>
    <lineage>
        <taxon>Bacteria</taxon>
        <taxon>Bacillati</taxon>
        <taxon>Actinomycetota</taxon>
        <taxon>Actinomycetes</taxon>
        <taxon>Pseudonocardiales</taxon>
        <taxon>Pseudonocardiaceae</taxon>
        <taxon>Amycolatopsis</taxon>
    </lineage>
</organism>
<dbReference type="GO" id="GO:0005576">
    <property type="term" value="C:extracellular region"/>
    <property type="evidence" value="ECO:0007669"/>
    <property type="project" value="TreeGrafter"/>
</dbReference>
<dbReference type="PROSITE" id="PS52029">
    <property type="entry name" value="LD_TPASE"/>
    <property type="match status" value="1"/>
</dbReference>
<feature type="active site" description="Proton donor/acceptor" evidence="6">
    <location>
        <position position="187"/>
    </location>
</feature>
<dbReference type="InterPro" id="IPR050979">
    <property type="entry name" value="LD-transpeptidase"/>
</dbReference>
<dbReference type="Gene3D" id="2.40.440.10">
    <property type="entry name" value="L,D-transpeptidase catalytic domain-like"/>
    <property type="match status" value="1"/>
</dbReference>
<feature type="region of interest" description="Disordered" evidence="7">
    <location>
        <begin position="39"/>
        <end position="102"/>
    </location>
</feature>
<evidence type="ECO:0000256" key="7">
    <source>
        <dbReference type="SAM" id="MobiDB-lite"/>
    </source>
</evidence>
<dbReference type="AlphaFoldDB" id="A0A9Y2IL57"/>
<evidence type="ECO:0000256" key="1">
    <source>
        <dbReference type="ARBA" id="ARBA00004752"/>
    </source>
</evidence>
<dbReference type="PANTHER" id="PTHR30582">
    <property type="entry name" value="L,D-TRANSPEPTIDASE"/>
    <property type="match status" value="1"/>
</dbReference>
<keyword evidence="2 10" id="KW-0808">Transferase</keyword>
<protein>
    <submittedName>
        <fullName evidence="10">L,D-transpeptidase</fullName>
        <ecNumber evidence="10">2.-.-.-</ecNumber>
    </submittedName>
</protein>
<dbReference type="PANTHER" id="PTHR30582:SF2">
    <property type="entry name" value="L,D-TRANSPEPTIDASE YCIB-RELATED"/>
    <property type="match status" value="1"/>
</dbReference>
<feature type="signal peptide" evidence="8">
    <location>
        <begin position="1"/>
        <end position="18"/>
    </location>
</feature>
<evidence type="ECO:0000256" key="4">
    <source>
        <dbReference type="ARBA" id="ARBA00022984"/>
    </source>
</evidence>
<dbReference type="PROSITE" id="PS51257">
    <property type="entry name" value="PROKAR_LIPOPROTEIN"/>
    <property type="match status" value="1"/>
</dbReference>
<dbReference type="GO" id="GO:0071972">
    <property type="term" value="F:peptidoglycan L,D-transpeptidase activity"/>
    <property type="evidence" value="ECO:0007669"/>
    <property type="project" value="TreeGrafter"/>
</dbReference>
<dbReference type="KEGG" id="acab:QRX50_10580"/>
<keyword evidence="4 6" id="KW-0573">Peptidoglycan synthesis</keyword>
<accession>A0A9Y2IL57</accession>
<gene>
    <name evidence="10" type="ORF">QRX50_10580</name>
</gene>
<keyword evidence="11" id="KW-1185">Reference proteome</keyword>
<feature type="chain" id="PRO_5040955557" evidence="8">
    <location>
        <begin position="19"/>
        <end position="223"/>
    </location>
</feature>
<dbReference type="RefSeq" id="WP_285971774.1">
    <property type="nucleotide sequence ID" value="NZ_CP127294.1"/>
</dbReference>
<dbReference type="SUPFAM" id="SSF141523">
    <property type="entry name" value="L,D-transpeptidase catalytic domain-like"/>
    <property type="match status" value="1"/>
</dbReference>
<feature type="active site" description="Nucleophile" evidence="6">
    <location>
        <position position="198"/>
    </location>
</feature>
<evidence type="ECO:0000259" key="9">
    <source>
        <dbReference type="PROSITE" id="PS52029"/>
    </source>
</evidence>
<sequence length="223" mass="22311">MKRLLVGIAAVAGAFVLAACSGGGASPANVTGGGAVEAGAGGGAPTTSAATSSSAPATTSSAPATTSSPATSSSKPKPTSTKPTSTKPKPTTTKPKPPATTADVPCAKAAAASGTAACVDISAHKAWLLQDGKVIYGPVSMLPGRKGYATPTGSFRVLSKEKMHYSREFDNAPMPNSVFFYPGDAFHTGSLKTYSHGCVHLSATSSLRFFNTLHVGDVVQVVP</sequence>
<evidence type="ECO:0000256" key="3">
    <source>
        <dbReference type="ARBA" id="ARBA00022960"/>
    </source>
</evidence>
<evidence type="ECO:0000256" key="5">
    <source>
        <dbReference type="ARBA" id="ARBA00023316"/>
    </source>
</evidence>
<keyword evidence="3 6" id="KW-0133">Cell shape</keyword>
<keyword evidence="8" id="KW-0732">Signal</keyword>
<feature type="domain" description="L,D-TPase catalytic" evidence="9">
    <location>
        <begin position="115"/>
        <end position="222"/>
    </location>
</feature>
<reference evidence="10 11" key="1">
    <citation type="submission" date="2023-06" db="EMBL/GenBank/DDBJ databases">
        <authorList>
            <person name="Oyuntsetseg B."/>
            <person name="Kim S.B."/>
        </authorList>
    </citation>
    <scope>NUCLEOTIDE SEQUENCE [LARGE SCALE GENOMIC DNA]</scope>
    <source>
        <strain evidence="10 11">2-15</strain>
    </source>
</reference>
<name>A0A9Y2IL57_9PSEU</name>
<evidence type="ECO:0000313" key="11">
    <source>
        <dbReference type="Proteomes" id="UP001236014"/>
    </source>
</evidence>
<evidence type="ECO:0000256" key="8">
    <source>
        <dbReference type="SAM" id="SignalP"/>
    </source>
</evidence>
<feature type="compositionally biased region" description="Low complexity" evidence="7">
    <location>
        <begin position="45"/>
        <end position="102"/>
    </location>
</feature>
<dbReference type="Proteomes" id="UP001236014">
    <property type="component" value="Chromosome"/>
</dbReference>
<dbReference type="InterPro" id="IPR038063">
    <property type="entry name" value="Transpep_catalytic_dom"/>
</dbReference>
<dbReference type="EC" id="2.-.-.-" evidence="10"/>
<evidence type="ECO:0000313" key="10">
    <source>
        <dbReference type="EMBL" id="WIX81165.1"/>
    </source>
</evidence>
<dbReference type="InterPro" id="IPR005490">
    <property type="entry name" value="LD_TPept_cat_dom"/>
</dbReference>
<comment type="pathway">
    <text evidence="1 6">Cell wall biogenesis; peptidoglycan biosynthesis.</text>
</comment>